<organism evidence="14 15">
    <name type="scientific">Plectus sambesii</name>
    <dbReference type="NCBI Taxonomy" id="2011161"/>
    <lineage>
        <taxon>Eukaryota</taxon>
        <taxon>Metazoa</taxon>
        <taxon>Ecdysozoa</taxon>
        <taxon>Nematoda</taxon>
        <taxon>Chromadorea</taxon>
        <taxon>Plectida</taxon>
        <taxon>Plectina</taxon>
        <taxon>Plectoidea</taxon>
        <taxon>Plectidae</taxon>
        <taxon>Plectus</taxon>
    </lineage>
</organism>
<sequence>MGSTPNDTCIGAGPGKFTTNSTYVTEYGQCTKFTFDRNCTKAGSTGGRLLILDTKGWDYLPFVENNYIHEGIVFQLTYGNEEVGKWVFMSPGTYVSVGMQYVEETLRETDKSVFNPFAQFNAEPPCQETPKMKFLKDSAYSLTSCEMECSWLIPVHLCNCTPFVENEKYRECNVEEIATCFGYSNETIDEETYALKVFVPEEVQ</sequence>
<evidence type="ECO:0000256" key="4">
    <source>
        <dbReference type="ARBA" id="ARBA00022461"/>
    </source>
</evidence>
<dbReference type="Pfam" id="PF00858">
    <property type="entry name" value="ASC"/>
    <property type="match status" value="1"/>
</dbReference>
<dbReference type="AlphaFoldDB" id="A0A914WX46"/>
<evidence type="ECO:0000313" key="14">
    <source>
        <dbReference type="Proteomes" id="UP000887566"/>
    </source>
</evidence>
<evidence type="ECO:0000256" key="3">
    <source>
        <dbReference type="ARBA" id="ARBA00022448"/>
    </source>
</evidence>
<evidence type="ECO:0000256" key="2">
    <source>
        <dbReference type="ARBA" id="ARBA00007193"/>
    </source>
</evidence>
<reference evidence="15" key="1">
    <citation type="submission" date="2022-11" db="UniProtKB">
        <authorList>
            <consortium name="WormBaseParasite"/>
        </authorList>
    </citation>
    <scope>IDENTIFICATION</scope>
</reference>
<keyword evidence="11 13" id="KW-0739">Sodium transport</keyword>
<dbReference type="WBParaSite" id="PSAMB.scaffold5175size12427.g26030.t1">
    <property type="protein sequence ID" value="PSAMB.scaffold5175size12427.g26030.t1"/>
    <property type="gene ID" value="PSAMB.scaffold5175size12427.g26030"/>
</dbReference>
<keyword evidence="9" id="KW-0472">Membrane</keyword>
<evidence type="ECO:0000256" key="13">
    <source>
        <dbReference type="RuleBase" id="RU000679"/>
    </source>
</evidence>
<comment type="similarity">
    <text evidence="2 13">Belongs to the amiloride-sensitive sodium channel (TC 1.A.6) family.</text>
</comment>
<keyword evidence="14" id="KW-1185">Reference proteome</keyword>
<name>A0A914WX46_9BILA</name>
<evidence type="ECO:0000256" key="6">
    <source>
        <dbReference type="ARBA" id="ARBA00022989"/>
    </source>
</evidence>
<dbReference type="GO" id="GO:0016020">
    <property type="term" value="C:membrane"/>
    <property type="evidence" value="ECO:0007669"/>
    <property type="project" value="UniProtKB-SubCell"/>
</dbReference>
<keyword evidence="6" id="KW-1133">Transmembrane helix</keyword>
<dbReference type="GO" id="GO:0005272">
    <property type="term" value="F:sodium channel activity"/>
    <property type="evidence" value="ECO:0007669"/>
    <property type="project" value="UniProtKB-KW"/>
</dbReference>
<evidence type="ECO:0000256" key="10">
    <source>
        <dbReference type="ARBA" id="ARBA00023180"/>
    </source>
</evidence>
<accession>A0A914WX46</accession>
<evidence type="ECO:0000256" key="5">
    <source>
        <dbReference type="ARBA" id="ARBA00022692"/>
    </source>
</evidence>
<comment type="subcellular location">
    <subcellularLocation>
        <location evidence="1">Membrane</location>
        <topology evidence="1">Multi-pass membrane protein</topology>
    </subcellularLocation>
</comment>
<evidence type="ECO:0000313" key="15">
    <source>
        <dbReference type="WBParaSite" id="PSAMB.scaffold5175size12427.g26030.t1"/>
    </source>
</evidence>
<dbReference type="InterPro" id="IPR001873">
    <property type="entry name" value="ENaC"/>
</dbReference>
<evidence type="ECO:0000256" key="8">
    <source>
        <dbReference type="ARBA" id="ARBA00023065"/>
    </source>
</evidence>
<evidence type="ECO:0000256" key="9">
    <source>
        <dbReference type="ARBA" id="ARBA00023136"/>
    </source>
</evidence>
<evidence type="ECO:0000256" key="11">
    <source>
        <dbReference type="ARBA" id="ARBA00023201"/>
    </source>
</evidence>
<keyword evidence="3 13" id="KW-0813">Transport</keyword>
<evidence type="ECO:0000256" key="12">
    <source>
        <dbReference type="ARBA" id="ARBA00023303"/>
    </source>
</evidence>
<keyword evidence="5 13" id="KW-0812">Transmembrane</keyword>
<keyword evidence="12 13" id="KW-0407">Ion channel</keyword>
<evidence type="ECO:0000256" key="7">
    <source>
        <dbReference type="ARBA" id="ARBA00023053"/>
    </source>
</evidence>
<keyword evidence="7" id="KW-0915">Sodium</keyword>
<protein>
    <submittedName>
        <fullName evidence="15">Uncharacterized protein</fullName>
    </submittedName>
</protein>
<keyword evidence="4 13" id="KW-0894">Sodium channel</keyword>
<proteinExistence type="inferred from homology"/>
<keyword evidence="10" id="KW-0325">Glycoprotein</keyword>
<dbReference type="Proteomes" id="UP000887566">
    <property type="component" value="Unplaced"/>
</dbReference>
<keyword evidence="8 13" id="KW-0406">Ion transport</keyword>
<dbReference type="Gene3D" id="1.10.287.820">
    <property type="entry name" value="Acid-sensing ion channel domain"/>
    <property type="match status" value="1"/>
</dbReference>
<evidence type="ECO:0000256" key="1">
    <source>
        <dbReference type="ARBA" id="ARBA00004141"/>
    </source>
</evidence>